<proteinExistence type="inferred from homology"/>
<dbReference type="Gene3D" id="1.20.1530.10">
    <property type="entry name" value="Na+/H+ antiporter like domain"/>
    <property type="match status" value="1"/>
</dbReference>
<dbReference type="Proteomes" id="UP000029273">
    <property type="component" value="Unassembled WGS sequence"/>
</dbReference>
<evidence type="ECO:0000256" key="1">
    <source>
        <dbReference type="ARBA" id="ARBA00004429"/>
    </source>
</evidence>
<evidence type="ECO:0000313" key="9">
    <source>
        <dbReference type="Proteomes" id="UP000029273"/>
    </source>
</evidence>
<keyword evidence="5 7" id="KW-0472">Membrane</keyword>
<accession>A0A1A6C1B6</accession>
<feature type="transmembrane region" description="Helical" evidence="7">
    <location>
        <begin position="228"/>
        <end position="255"/>
    </location>
</feature>
<name>A0A1A6C1B6_9GAMM</name>
<keyword evidence="7" id="KW-0050">Antiport</keyword>
<feature type="transmembrane region" description="Helical" evidence="7">
    <location>
        <begin position="38"/>
        <end position="60"/>
    </location>
</feature>
<evidence type="ECO:0000256" key="5">
    <source>
        <dbReference type="ARBA" id="ARBA00023136"/>
    </source>
</evidence>
<dbReference type="InterPro" id="IPR004670">
    <property type="entry name" value="NhaA"/>
</dbReference>
<keyword evidence="7" id="KW-0406">Ion transport</keyword>
<keyword evidence="4 7" id="KW-1133">Transmembrane helix</keyword>
<dbReference type="NCBIfam" id="TIGR00773">
    <property type="entry name" value="NhaA"/>
    <property type="match status" value="1"/>
</dbReference>
<keyword evidence="6 7" id="KW-0739">Sodium transport</keyword>
<feature type="transmembrane region" description="Helical" evidence="7">
    <location>
        <begin position="428"/>
        <end position="449"/>
    </location>
</feature>
<dbReference type="GO" id="GO:0015385">
    <property type="term" value="F:sodium:proton antiporter activity"/>
    <property type="evidence" value="ECO:0007669"/>
    <property type="project" value="UniProtKB-UniRule"/>
</dbReference>
<dbReference type="GO" id="GO:0006885">
    <property type="term" value="P:regulation of pH"/>
    <property type="evidence" value="ECO:0007669"/>
    <property type="project" value="UniProtKB-UniRule"/>
</dbReference>
<dbReference type="GO" id="GO:0005886">
    <property type="term" value="C:plasma membrane"/>
    <property type="evidence" value="ECO:0007669"/>
    <property type="project" value="UniProtKB-SubCell"/>
</dbReference>
<keyword evidence="9" id="KW-1185">Reference proteome</keyword>
<dbReference type="EMBL" id="JQSG02000006">
    <property type="protein sequence ID" value="OBS08340.1"/>
    <property type="molecule type" value="Genomic_DNA"/>
</dbReference>
<dbReference type="STRING" id="160660.BJI67_15270"/>
<dbReference type="HAMAP" id="MF_01844">
    <property type="entry name" value="NhaA"/>
    <property type="match status" value="1"/>
</dbReference>
<feature type="transmembrane region" description="Helical" evidence="7">
    <location>
        <begin position="324"/>
        <end position="343"/>
    </location>
</feature>
<comment type="catalytic activity">
    <reaction evidence="7">
        <text>Na(+)(in) + 2 H(+)(out) = Na(+)(out) + 2 H(+)(in)</text>
        <dbReference type="Rhea" id="RHEA:29251"/>
        <dbReference type="ChEBI" id="CHEBI:15378"/>
        <dbReference type="ChEBI" id="CHEBI:29101"/>
    </reaction>
</comment>
<gene>
    <name evidence="7" type="primary">nhaA</name>
    <name evidence="8" type="ORF">Thpro_022590</name>
</gene>
<sequence>MKRGSQEDGRILMPWERALDRVLTPFEEFIHHQTTGGILLLSAALLALLIANSPLGPAYQHLLHAKLALRFDGWVLSLSLHHWINDGLMTFFFFLVGLEIKRELLVGELSDLRQAAMPAIAAVGGMLVPAGLYMLTVHDPLGARGWGIPMATDIAFAVSALVILGRRIPAGLITFLVALAIVDDLGAVVVIAVFYTENLDLIPLAAAGGLLLLLIVFNLGGIRHPLPYFLVGVLMWLAMLQSGIHATIAGVLLALTIPSRPKYDPQGFLLSIDKLMDRFRTHDRGDGNILANQRQFSILQAVEQRAQSAATPLQRMEHALHHPVGLIVMPLFALANAGIPLGLGELHLALGSPILLGVAAGLVLGKLAGVFLFTWLAVRLGVGHLPTGTDFRHIVGIGLLAGIGFTMSIFITELAFTGHEQALTFAKSGILLASLVAGIGGYLWLRFAIPKPAATTSPTT</sequence>
<feature type="transmembrane region" description="Helical" evidence="7">
    <location>
        <begin position="355"/>
        <end position="378"/>
    </location>
</feature>
<dbReference type="Pfam" id="PF06965">
    <property type="entry name" value="Na_H_antiport_1"/>
    <property type="match status" value="1"/>
</dbReference>
<comment type="subcellular location">
    <subcellularLocation>
        <location evidence="1">Cell inner membrane</location>
        <topology evidence="1">Multi-pass membrane protein</topology>
    </subcellularLocation>
    <subcellularLocation>
        <location evidence="7">Cell membrane</location>
        <topology evidence="7">Multi-pass membrane protein</topology>
    </subcellularLocation>
</comment>
<comment type="function">
    <text evidence="7">Na(+)/H(+) antiporter that extrudes sodium in exchange for external protons.</text>
</comment>
<feature type="transmembrane region" description="Helical" evidence="7">
    <location>
        <begin position="201"/>
        <end position="221"/>
    </location>
</feature>
<feature type="transmembrane region" description="Helical" evidence="7">
    <location>
        <begin position="393"/>
        <end position="416"/>
    </location>
</feature>
<dbReference type="PANTHER" id="PTHR30341:SF0">
    <property type="entry name" value="NA(+)_H(+) ANTIPORTER NHAA"/>
    <property type="match status" value="1"/>
</dbReference>
<evidence type="ECO:0000256" key="4">
    <source>
        <dbReference type="ARBA" id="ARBA00022989"/>
    </source>
</evidence>
<comment type="caution">
    <text evidence="8">The sequence shown here is derived from an EMBL/GenBank/DDBJ whole genome shotgun (WGS) entry which is preliminary data.</text>
</comment>
<keyword evidence="3 7" id="KW-0812">Transmembrane</keyword>
<evidence type="ECO:0000313" key="8">
    <source>
        <dbReference type="EMBL" id="OBS08340.1"/>
    </source>
</evidence>
<organism evidence="8 9">
    <name type="scientific">Acidihalobacter prosperus</name>
    <dbReference type="NCBI Taxonomy" id="160660"/>
    <lineage>
        <taxon>Bacteria</taxon>
        <taxon>Pseudomonadati</taxon>
        <taxon>Pseudomonadota</taxon>
        <taxon>Gammaproteobacteria</taxon>
        <taxon>Chromatiales</taxon>
        <taxon>Ectothiorhodospiraceae</taxon>
        <taxon>Acidihalobacter</taxon>
    </lineage>
</organism>
<evidence type="ECO:0000256" key="3">
    <source>
        <dbReference type="ARBA" id="ARBA00022692"/>
    </source>
</evidence>
<dbReference type="InterPro" id="IPR023171">
    <property type="entry name" value="Na/H_antiporter_dom_sf"/>
</dbReference>
<comment type="similarity">
    <text evidence="7">Belongs to the NhaA Na(+)/H(+) (TC 2.A.33) antiporter family.</text>
</comment>
<feature type="transmembrane region" description="Helical" evidence="7">
    <location>
        <begin position="172"/>
        <end position="195"/>
    </location>
</feature>
<dbReference type="PANTHER" id="PTHR30341">
    <property type="entry name" value="SODIUM ION/PROTON ANTIPORTER NHAA-RELATED"/>
    <property type="match status" value="1"/>
</dbReference>
<feature type="transmembrane region" description="Helical" evidence="7">
    <location>
        <begin position="80"/>
        <end position="100"/>
    </location>
</feature>
<keyword evidence="7" id="KW-0915">Sodium</keyword>
<dbReference type="OrthoDB" id="9808135at2"/>
<reference evidence="8 9" key="1">
    <citation type="journal article" date="2014" name="Genome Announc.">
        <title>Draft Genome Sequence of the Iron-Oxidizing, Acidophilic, and Halotolerant 'Thiobacillus prosperus' Type Strain DSM 5130.</title>
        <authorList>
            <person name="Ossandon F.J."/>
            <person name="Cardenas J.P."/>
            <person name="Corbett M."/>
            <person name="Quatrini R."/>
            <person name="Holmes D.S."/>
            <person name="Watkin E."/>
        </authorList>
    </citation>
    <scope>NUCLEOTIDE SEQUENCE [LARGE SCALE GENOMIC DNA]</scope>
    <source>
        <strain evidence="8 9">DSM 5130</strain>
    </source>
</reference>
<feature type="transmembrane region" description="Helical" evidence="7">
    <location>
        <begin position="112"/>
        <end position="134"/>
    </location>
</feature>
<evidence type="ECO:0000256" key="6">
    <source>
        <dbReference type="ARBA" id="ARBA00023201"/>
    </source>
</evidence>
<feature type="transmembrane region" description="Helical" evidence="7">
    <location>
        <begin position="146"/>
        <end position="165"/>
    </location>
</feature>
<evidence type="ECO:0000256" key="2">
    <source>
        <dbReference type="ARBA" id="ARBA00022475"/>
    </source>
</evidence>
<keyword evidence="2 7" id="KW-1003">Cell membrane</keyword>
<protein>
    <recommendedName>
        <fullName evidence="7">Na(+)/H(+) antiporter NhaA</fullName>
    </recommendedName>
    <alternativeName>
        <fullName evidence="7">Sodium/proton antiporter NhaA</fullName>
    </alternativeName>
</protein>
<dbReference type="RefSeq" id="WP_038092697.1">
    <property type="nucleotide sequence ID" value="NZ_JQSG02000006.1"/>
</dbReference>
<keyword evidence="7" id="KW-0813">Transport</keyword>
<dbReference type="AlphaFoldDB" id="A0A1A6C1B6"/>
<evidence type="ECO:0000256" key="7">
    <source>
        <dbReference type="HAMAP-Rule" id="MF_01844"/>
    </source>
</evidence>